<dbReference type="AlphaFoldDB" id="A0A3A8B4S0"/>
<dbReference type="PANTHER" id="PTHR22911">
    <property type="entry name" value="ACYL-MALONYL CONDENSING ENZYME-RELATED"/>
    <property type="match status" value="1"/>
</dbReference>
<gene>
    <name evidence="3" type="ORF">D6850_14310</name>
</gene>
<feature type="transmembrane region" description="Helical" evidence="1">
    <location>
        <begin position="89"/>
        <end position="106"/>
    </location>
</feature>
<evidence type="ECO:0000259" key="2">
    <source>
        <dbReference type="Pfam" id="PF00892"/>
    </source>
</evidence>
<dbReference type="Pfam" id="PF00892">
    <property type="entry name" value="EamA"/>
    <property type="match status" value="2"/>
</dbReference>
<protein>
    <submittedName>
        <fullName evidence="3">DMT family transporter</fullName>
    </submittedName>
</protein>
<dbReference type="SUPFAM" id="SSF103481">
    <property type="entry name" value="Multidrug resistance efflux transporter EmrE"/>
    <property type="match status" value="2"/>
</dbReference>
<dbReference type="OrthoDB" id="7165334at2"/>
<feature type="transmembrane region" description="Helical" evidence="1">
    <location>
        <begin position="198"/>
        <end position="219"/>
    </location>
</feature>
<feature type="transmembrane region" description="Helical" evidence="1">
    <location>
        <begin position="113"/>
        <end position="131"/>
    </location>
</feature>
<accession>A0A3A8B4S0</accession>
<feature type="domain" description="EamA" evidence="2">
    <location>
        <begin position="2"/>
        <end position="128"/>
    </location>
</feature>
<reference evidence="3 4" key="1">
    <citation type="submission" date="2018-09" db="EMBL/GenBank/DDBJ databases">
        <title>Roseovarius spongiae sp. nov., isolated from a marine sponge.</title>
        <authorList>
            <person name="Zhuang L."/>
            <person name="Luo L."/>
        </authorList>
    </citation>
    <scope>NUCLEOTIDE SEQUENCE [LARGE SCALE GENOMIC DNA]</scope>
    <source>
        <strain evidence="3 4">HN-E21</strain>
    </source>
</reference>
<evidence type="ECO:0000256" key="1">
    <source>
        <dbReference type="SAM" id="Phobius"/>
    </source>
</evidence>
<feature type="transmembrane region" description="Helical" evidence="1">
    <location>
        <begin position="231"/>
        <end position="248"/>
    </location>
</feature>
<feature type="transmembrane region" description="Helical" evidence="1">
    <location>
        <begin position="24"/>
        <end position="44"/>
    </location>
</feature>
<dbReference type="InterPro" id="IPR037185">
    <property type="entry name" value="EmrE-like"/>
</dbReference>
<dbReference type="InterPro" id="IPR000620">
    <property type="entry name" value="EamA_dom"/>
</dbReference>
<feature type="transmembrane region" description="Helical" evidence="1">
    <location>
        <begin position="254"/>
        <end position="271"/>
    </location>
</feature>
<dbReference type="EMBL" id="RAPE01000004">
    <property type="protein sequence ID" value="RKF13617.1"/>
    <property type="molecule type" value="Genomic_DNA"/>
</dbReference>
<keyword evidence="4" id="KW-1185">Reference proteome</keyword>
<dbReference type="PANTHER" id="PTHR22911:SF135">
    <property type="entry name" value="BLR4310 PROTEIN"/>
    <property type="match status" value="1"/>
</dbReference>
<comment type="caution">
    <text evidence="3">The sequence shown here is derived from an EMBL/GenBank/DDBJ whole genome shotgun (WGS) entry which is preliminary data.</text>
</comment>
<keyword evidence="1" id="KW-0812">Transmembrane</keyword>
<feature type="transmembrane region" description="Helical" evidence="1">
    <location>
        <begin position="166"/>
        <end position="186"/>
    </location>
</feature>
<name>A0A3A8B4S0_9RHOB</name>
<sequence length="277" mass="28771">MIAAMAGFAVEDALLKQASDAVPVGQLMILFGAGGALLFSATAAARGERLFSSDVLSPTMRWRFAFEMGARLFYTLAIVLTPLSSATAILQAAPIVVVMGAALVFGERVGWRRWTAVAIGLTGVLVILRPATDSFSALSLLAVLGMLGFSLRDLASRAAPVSLSSVVLGIYGFAAIAVAGALWSLWEKRAFVWPEPSALAAIGAASAVGAMAYGALMSAMRTGDVSVVAPFRYTRLLFGITLGVVWFGETLDTATAAGCVIVVASGLFIFVRGRARG</sequence>
<proteinExistence type="predicted"/>
<evidence type="ECO:0000313" key="4">
    <source>
        <dbReference type="Proteomes" id="UP000281128"/>
    </source>
</evidence>
<dbReference type="GO" id="GO:0016020">
    <property type="term" value="C:membrane"/>
    <property type="evidence" value="ECO:0007669"/>
    <property type="project" value="InterPro"/>
</dbReference>
<evidence type="ECO:0000313" key="3">
    <source>
        <dbReference type="EMBL" id="RKF13617.1"/>
    </source>
</evidence>
<keyword evidence="1" id="KW-1133">Transmembrane helix</keyword>
<organism evidence="3 4">
    <name type="scientific">Roseovarius spongiae</name>
    <dbReference type="NCBI Taxonomy" id="2320272"/>
    <lineage>
        <taxon>Bacteria</taxon>
        <taxon>Pseudomonadati</taxon>
        <taxon>Pseudomonadota</taxon>
        <taxon>Alphaproteobacteria</taxon>
        <taxon>Rhodobacterales</taxon>
        <taxon>Roseobacteraceae</taxon>
        <taxon>Roseovarius</taxon>
    </lineage>
</organism>
<keyword evidence="1" id="KW-0472">Membrane</keyword>
<feature type="domain" description="EamA" evidence="2">
    <location>
        <begin position="140"/>
        <end position="270"/>
    </location>
</feature>
<feature type="transmembrane region" description="Helical" evidence="1">
    <location>
        <begin position="137"/>
        <end position="154"/>
    </location>
</feature>
<dbReference type="Proteomes" id="UP000281128">
    <property type="component" value="Unassembled WGS sequence"/>
</dbReference>